<dbReference type="Pfam" id="PF04811">
    <property type="entry name" value="Sec23_trunk"/>
    <property type="match status" value="1"/>
</dbReference>
<evidence type="ECO:0000256" key="1">
    <source>
        <dbReference type="RuleBase" id="RU365030"/>
    </source>
</evidence>
<keyword evidence="4" id="KW-1185">Reference proteome</keyword>
<evidence type="ECO:0000313" key="3">
    <source>
        <dbReference type="EMBL" id="MCI11914.1"/>
    </source>
</evidence>
<dbReference type="InterPro" id="IPR037364">
    <property type="entry name" value="Sec23"/>
</dbReference>
<dbReference type="PANTHER" id="PTHR11141:SF2">
    <property type="entry name" value="PROTEIN TRANSPORT PROTEIN SEC23 C"/>
    <property type="match status" value="1"/>
</dbReference>
<sequence>VFRGSKDISKDQLLEQMSFFAKKPKPAVGVVAGARDGLSSESISRFLLPASECEFTLNSVLDELQRDPWPVPGDQREARCTSTALSIAASLLGACVPGSAARIMAFIGGPATEGPASVSVSLLT</sequence>
<keyword evidence="1" id="KW-0479">Metal-binding</keyword>
<keyword evidence="1" id="KW-0256">Endoplasmic reticulum</keyword>
<dbReference type="GO" id="GO:0046872">
    <property type="term" value="F:metal ion binding"/>
    <property type="evidence" value="ECO:0007669"/>
    <property type="project" value="UniProtKB-KW"/>
</dbReference>
<keyword evidence="1" id="KW-0813">Transport</keyword>
<keyword evidence="1" id="KW-0862">Zinc</keyword>
<organism evidence="3 4">
    <name type="scientific">Trifolium medium</name>
    <dbReference type="NCBI Taxonomy" id="97028"/>
    <lineage>
        <taxon>Eukaryota</taxon>
        <taxon>Viridiplantae</taxon>
        <taxon>Streptophyta</taxon>
        <taxon>Embryophyta</taxon>
        <taxon>Tracheophyta</taxon>
        <taxon>Spermatophyta</taxon>
        <taxon>Magnoliopsida</taxon>
        <taxon>eudicotyledons</taxon>
        <taxon>Gunneridae</taxon>
        <taxon>Pentapetalae</taxon>
        <taxon>rosids</taxon>
        <taxon>fabids</taxon>
        <taxon>Fabales</taxon>
        <taxon>Fabaceae</taxon>
        <taxon>Papilionoideae</taxon>
        <taxon>50 kb inversion clade</taxon>
        <taxon>NPAAA clade</taxon>
        <taxon>Hologalegina</taxon>
        <taxon>IRL clade</taxon>
        <taxon>Trifolieae</taxon>
        <taxon>Trifolium</taxon>
    </lineage>
</organism>
<comment type="subcellular location">
    <subcellularLocation>
        <location evidence="1">Cytoplasmic vesicle</location>
        <location evidence="1">COPII-coated vesicle membrane</location>
        <topology evidence="1">Peripheral membrane protein</topology>
        <orientation evidence="1">Cytoplasmic side</orientation>
    </subcellularLocation>
    <subcellularLocation>
        <location evidence="1">Endoplasmic reticulum membrane</location>
        <topology evidence="1">Peripheral membrane protein</topology>
        <orientation evidence="1">Cytoplasmic side</orientation>
    </subcellularLocation>
</comment>
<keyword evidence="1" id="KW-0963">Cytoplasm</keyword>
<dbReference type="GO" id="GO:0090110">
    <property type="term" value="P:COPII-coated vesicle cargo loading"/>
    <property type="evidence" value="ECO:0007669"/>
    <property type="project" value="TreeGrafter"/>
</dbReference>
<evidence type="ECO:0000259" key="2">
    <source>
        <dbReference type="Pfam" id="PF04811"/>
    </source>
</evidence>
<feature type="domain" description="Sec23/Sec24 trunk" evidence="2">
    <location>
        <begin position="6"/>
        <end position="118"/>
    </location>
</feature>
<dbReference type="EMBL" id="LXQA010082014">
    <property type="protein sequence ID" value="MCI11914.1"/>
    <property type="molecule type" value="Genomic_DNA"/>
</dbReference>
<dbReference type="SUPFAM" id="SSF53300">
    <property type="entry name" value="vWA-like"/>
    <property type="match status" value="1"/>
</dbReference>
<dbReference type="Gene3D" id="3.40.50.410">
    <property type="entry name" value="von Willebrand factor, type A domain"/>
    <property type="match status" value="1"/>
</dbReference>
<feature type="non-terminal residue" evidence="3">
    <location>
        <position position="1"/>
    </location>
</feature>
<keyword evidence="1" id="KW-0968">Cytoplasmic vesicle</keyword>
<dbReference type="GO" id="GO:0006886">
    <property type="term" value="P:intracellular protein transport"/>
    <property type="evidence" value="ECO:0007669"/>
    <property type="project" value="InterPro"/>
</dbReference>
<comment type="function">
    <text evidence="1">Component of the coat protein complex II (COPII) which promotes the formation of transport vesicles from the endoplasmic reticulum (ER). The coat has two main functions, the physical deformation of the endoplasmic reticulum membrane into vesicles and the selection of cargo molecules.</text>
</comment>
<reference evidence="3 4" key="1">
    <citation type="journal article" date="2018" name="Front. Plant Sci.">
        <title>Red Clover (Trifolium pratense) and Zigzag Clover (T. medium) - A Picture of Genomic Similarities and Differences.</title>
        <authorList>
            <person name="Dluhosova J."/>
            <person name="Istvanek J."/>
            <person name="Nedelnik J."/>
            <person name="Repkova J."/>
        </authorList>
    </citation>
    <scope>NUCLEOTIDE SEQUENCE [LARGE SCALE GENOMIC DNA]</scope>
    <source>
        <strain evidence="4">cv. 10/8</strain>
        <tissue evidence="3">Leaf</tissue>
    </source>
</reference>
<keyword evidence="1" id="KW-0472">Membrane</keyword>
<dbReference type="Proteomes" id="UP000265520">
    <property type="component" value="Unassembled WGS sequence"/>
</dbReference>
<keyword evidence="1" id="KW-0931">ER-Golgi transport</keyword>
<dbReference type="PANTHER" id="PTHR11141">
    <property type="entry name" value="PROTEIN TRANSPORT PROTEIN SEC23"/>
    <property type="match status" value="1"/>
</dbReference>
<dbReference type="InterPro" id="IPR006896">
    <property type="entry name" value="Sec23/24_trunk_dom"/>
</dbReference>
<comment type="similarity">
    <text evidence="1">Belongs to the SEC23/SEC24 family. SEC23 subfamily.</text>
</comment>
<keyword evidence="1" id="KW-0653">Protein transport</keyword>
<dbReference type="GO" id="GO:0005096">
    <property type="term" value="F:GTPase activator activity"/>
    <property type="evidence" value="ECO:0007669"/>
    <property type="project" value="TreeGrafter"/>
</dbReference>
<dbReference type="AlphaFoldDB" id="A0A392PJC6"/>
<protein>
    <recommendedName>
        <fullName evidence="1">Protein transport protein SEC23</fullName>
    </recommendedName>
</protein>
<comment type="caution">
    <text evidence="3">The sequence shown here is derived from an EMBL/GenBank/DDBJ whole genome shotgun (WGS) entry which is preliminary data.</text>
</comment>
<dbReference type="GO" id="GO:0030127">
    <property type="term" value="C:COPII vesicle coat"/>
    <property type="evidence" value="ECO:0007669"/>
    <property type="project" value="InterPro"/>
</dbReference>
<feature type="non-terminal residue" evidence="3">
    <location>
        <position position="124"/>
    </location>
</feature>
<proteinExistence type="inferred from homology"/>
<dbReference type="GO" id="GO:0005789">
    <property type="term" value="C:endoplasmic reticulum membrane"/>
    <property type="evidence" value="ECO:0007669"/>
    <property type="project" value="UniProtKB-SubCell"/>
</dbReference>
<dbReference type="GO" id="GO:0070971">
    <property type="term" value="C:endoplasmic reticulum exit site"/>
    <property type="evidence" value="ECO:0007669"/>
    <property type="project" value="TreeGrafter"/>
</dbReference>
<dbReference type="InterPro" id="IPR036465">
    <property type="entry name" value="vWFA_dom_sf"/>
</dbReference>
<name>A0A392PJC6_9FABA</name>
<accession>A0A392PJC6</accession>
<evidence type="ECO:0000313" key="4">
    <source>
        <dbReference type="Proteomes" id="UP000265520"/>
    </source>
</evidence>